<dbReference type="OMA" id="MYHFENE"/>
<dbReference type="PANTHER" id="PTHR10885:SF0">
    <property type="entry name" value="ISOPENTENYL-DIPHOSPHATE DELTA-ISOMERASE"/>
    <property type="match status" value="1"/>
</dbReference>
<evidence type="ECO:0000259" key="3">
    <source>
        <dbReference type="PROSITE" id="PS51462"/>
    </source>
</evidence>
<protein>
    <submittedName>
        <fullName evidence="4">NUDIX domain-containing protein</fullName>
    </submittedName>
</protein>
<organism evidence="4 6">
    <name type="scientific">Odoribacter splanchnicus</name>
    <dbReference type="NCBI Taxonomy" id="28118"/>
    <lineage>
        <taxon>Bacteria</taxon>
        <taxon>Pseudomonadati</taxon>
        <taxon>Bacteroidota</taxon>
        <taxon>Bacteroidia</taxon>
        <taxon>Bacteroidales</taxon>
        <taxon>Odoribacteraceae</taxon>
        <taxon>Odoribacter</taxon>
    </lineage>
</organism>
<dbReference type="Pfam" id="PF00293">
    <property type="entry name" value="NUDIX"/>
    <property type="match status" value="1"/>
</dbReference>
<dbReference type="CDD" id="cd04692">
    <property type="entry name" value="NUDIX_Hydrolase"/>
    <property type="match status" value="1"/>
</dbReference>
<feature type="transmembrane region" description="Helical" evidence="2">
    <location>
        <begin position="132"/>
        <end position="151"/>
    </location>
</feature>
<dbReference type="AlphaFoldDB" id="A0A412W4C0"/>
<gene>
    <name evidence="4" type="ORF">DWW24_19540</name>
    <name evidence="5" type="ORF">DXA53_16170</name>
</gene>
<keyword evidence="2" id="KW-1133">Transmembrane helix</keyword>
<feature type="transmembrane region" description="Helical" evidence="2">
    <location>
        <begin position="56"/>
        <end position="75"/>
    </location>
</feature>
<evidence type="ECO:0000313" key="6">
    <source>
        <dbReference type="Proteomes" id="UP000283426"/>
    </source>
</evidence>
<dbReference type="InterPro" id="IPR015797">
    <property type="entry name" value="NUDIX_hydrolase-like_dom_sf"/>
</dbReference>
<dbReference type="EMBL" id="QRYW01000056">
    <property type="protein sequence ID" value="RGV18627.1"/>
    <property type="molecule type" value="Genomic_DNA"/>
</dbReference>
<evidence type="ECO:0000313" key="5">
    <source>
        <dbReference type="EMBL" id="RGY04254.1"/>
    </source>
</evidence>
<dbReference type="GO" id="GO:0016787">
    <property type="term" value="F:hydrolase activity"/>
    <property type="evidence" value="ECO:0007669"/>
    <property type="project" value="UniProtKB-KW"/>
</dbReference>
<keyword evidence="2" id="KW-0472">Membrane</keyword>
<keyword evidence="2" id="KW-0812">Transmembrane</keyword>
<dbReference type="PROSITE" id="PS00893">
    <property type="entry name" value="NUDIX_BOX"/>
    <property type="match status" value="1"/>
</dbReference>
<accession>A0A412W4C0</accession>
<feature type="domain" description="Nudix hydrolase" evidence="3">
    <location>
        <begin position="216"/>
        <end position="349"/>
    </location>
</feature>
<evidence type="ECO:0000256" key="2">
    <source>
        <dbReference type="SAM" id="Phobius"/>
    </source>
</evidence>
<proteinExistence type="predicted"/>
<dbReference type="Proteomes" id="UP000284434">
    <property type="component" value="Unassembled WGS sequence"/>
</dbReference>
<keyword evidence="1" id="KW-0378">Hydrolase</keyword>
<feature type="transmembrane region" description="Helical" evidence="2">
    <location>
        <begin position="12"/>
        <end position="44"/>
    </location>
</feature>
<dbReference type="Gene3D" id="3.90.79.10">
    <property type="entry name" value="Nucleoside Triphosphate Pyrophosphohydrolase"/>
    <property type="match status" value="1"/>
</dbReference>
<evidence type="ECO:0000256" key="1">
    <source>
        <dbReference type="ARBA" id="ARBA00022801"/>
    </source>
</evidence>
<feature type="transmembrane region" description="Helical" evidence="2">
    <location>
        <begin position="81"/>
        <end position="99"/>
    </location>
</feature>
<dbReference type="Proteomes" id="UP000283426">
    <property type="component" value="Unassembled WGS sequence"/>
</dbReference>
<dbReference type="SUPFAM" id="SSF55811">
    <property type="entry name" value="Nudix"/>
    <property type="match status" value="1"/>
</dbReference>
<reference evidence="6 7" key="1">
    <citation type="submission" date="2018-08" db="EMBL/GenBank/DDBJ databases">
        <title>A genome reference for cultivated species of the human gut microbiota.</title>
        <authorList>
            <person name="Zou Y."/>
            <person name="Xue W."/>
            <person name="Luo G."/>
        </authorList>
    </citation>
    <scope>NUCLEOTIDE SEQUENCE [LARGE SCALE GENOMIC DNA]</scope>
    <source>
        <strain evidence="4 6">AF14-6AC</strain>
        <strain evidence="5 7">OF03-11</strain>
    </source>
</reference>
<name>A0A412W4C0_9BACT</name>
<sequence length="355" mass="40857">MNHSVRSLLPSLLLIGIYFIADEFFGTVTGVWVAFLLGGAEFIYTRIREKVYDKMILLTTLFFCIPGLISIWANGSVLSQLQPAIIETALCLLLGFFAFSHTDFTHTLPAGYRKNIHLSGPQLQSMRKMLRILFILVALHTLLAYTAILFLPEDTAKFITTPLLYIILGTYFVVFFIYNRLLLRKMKKEEWLPIVDEKGEVTGQAPRSICHSGSKLLHPVVHLHITNDRHELFLQKRSMKKDLLPGMWDTAVGGHIGVNEKVEDALKREASEELGITDFEARFLGNYVWESPRERELVFSFLCTRYNHIHIDNDEVDEGRFWTLQELAEGMEKNKLTPNLVHEYRLLLKPLFNRS</sequence>
<evidence type="ECO:0000313" key="4">
    <source>
        <dbReference type="EMBL" id="RGV18627.1"/>
    </source>
</evidence>
<dbReference type="InterPro" id="IPR000086">
    <property type="entry name" value="NUDIX_hydrolase_dom"/>
</dbReference>
<dbReference type="PANTHER" id="PTHR10885">
    <property type="entry name" value="ISOPENTENYL-DIPHOSPHATE DELTA-ISOMERASE"/>
    <property type="match status" value="1"/>
</dbReference>
<comment type="caution">
    <text evidence="4">The sequence shown here is derived from an EMBL/GenBank/DDBJ whole genome shotgun (WGS) entry which is preliminary data.</text>
</comment>
<dbReference type="PROSITE" id="PS51462">
    <property type="entry name" value="NUDIX"/>
    <property type="match status" value="1"/>
</dbReference>
<evidence type="ECO:0000313" key="7">
    <source>
        <dbReference type="Proteomes" id="UP000284434"/>
    </source>
</evidence>
<dbReference type="InterPro" id="IPR020084">
    <property type="entry name" value="NUDIX_hydrolase_CS"/>
</dbReference>
<dbReference type="EMBL" id="QSCO01000026">
    <property type="protein sequence ID" value="RGY04254.1"/>
    <property type="molecule type" value="Genomic_DNA"/>
</dbReference>
<feature type="transmembrane region" description="Helical" evidence="2">
    <location>
        <begin position="163"/>
        <end position="183"/>
    </location>
</feature>